<accession>A0ABW9R8T0</accession>
<dbReference type="Proteomes" id="UP000480164">
    <property type="component" value="Unassembled WGS sequence"/>
</dbReference>
<proteinExistence type="predicted"/>
<dbReference type="EMBL" id="WLZX01000001">
    <property type="protein sequence ID" value="MTD26397.1"/>
    <property type="molecule type" value="Genomic_DNA"/>
</dbReference>
<keyword evidence="2" id="KW-1185">Reference proteome</keyword>
<dbReference type="RefSeq" id="WP_154751642.1">
    <property type="nucleotide sequence ID" value="NZ_WLZX01000001.1"/>
</dbReference>
<sequence>MKCNGGFLLISPKFFGYEKEIKIELERQLKADVSYCDIRPKNDFFTKLFMRIGATFLIKKRIKQHQDGIIEKIRQEKFSTILLINPEGLSNEFFKKIKDVVPGVNIILYLWDSVENKPLVKPLLSNFSQIYSFDKNDCQQYGFDFLPLFFSNSYDKIARLTTPKIDIAFIGTVHSQRMNVIKKVEAASVRDNFVFYKYLYIQNWIIFVVRKIADKNFKNVSQFTFNFTPLTSQEINSVYADTKAILDIEHDKQKGLTMRTFETLGAGLKLITTNKNIIDYDIYTPENVLVIDKDNVHIDPEFLNTPFKDYPEDIIGKYSLSSWVSTILSSQKRDL</sequence>
<reference evidence="1 2" key="1">
    <citation type="submission" date="2019-11" db="EMBL/GenBank/DDBJ databases">
        <title>Erwinia sp. nov., isolated from feces of birds in Tibet plateau of China.</title>
        <authorList>
            <person name="Ge Y."/>
        </authorList>
    </citation>
    <scope>NUCLEOTIDE SEQUENCE [LARGE SCALE GENOMIC DNA]</scope>
    <source>
        <strain evidence="1 2">J316</strain>
    </source>
</reference>
<evidence type="ECO:0008006" key="3">
    <source>
        <dbReference type="Google" id="ProtNLM"/>
    </source>
</evidence>
<organism evidence="1 2">
    <name type="scientific">Erwinia sorbitola</name>
    <dbReference type="NCBI Taxonomy" id="2681984"/>
    <lineage>
        <taxon>Bacteria</taxon>
        <taxon>Pseudomonadati</taxon>
        <taxon>Pseudomonadota</taxon>
        <taxon>Gammaproteobacteria</taxon>
        <taxon>Enterobacterales</taxon>
        <taxon>Erwiniaceae</taxon>
        <taxon>Erwinia</taxon>
    </lineage>
</organism>
<name>A0ABW9R8T0_9GAMM</name>
<protein>
    <recommendedName>
        <fullName evidence="3">Lipopolysaccharide biosynthesis protein</fullName>
    </recommendedName>
</protein>
<gene>
    <name evidence="1" type="ORF">GK011_05480</name>
</gene>
<evidence type="ECO:0000313" key="1">
    <source>
        <dbReference type="EMBL" id="MTD26397.1"/>
    </source>
</evidence>
<evidence type="ECO:0000313" key="2">
    <source>
        <dbReference type="Proteomes" id="UP000480164"/>
    </source>
</evidence>
<comment type="caution">
    <text evidence="1">The sequence shown here is derived from an EMBL/GenBank/DDBJ whole genome shotgun (WGS) entry which is preliminary data.</text>
</comment>